<protein>
    <submittedName>
        <fullName evidence="1">Uncharacterized protein</fullName>
    </submittedName>
</protein>
<name>X0WIH8_9ZZZZ</name>
<evidence type="ECO:0000313" key="1">
    <source>
        <dbReference type="EMBL" id="GAG12481.1"/>
    </source>
</evidence>
<organism evidence="1">
    <name type="scientific">marine sediment metagenome</name>
    <dbReference type="NCBI Taxonomy" id="412755"/>
    <lineage>
        <taxon>unclassified sequences</taxon>
        <taxon>metagenomes</taxon>
        <taxon>ecological metagenomes</taxon>
    </lineage>
</organism>
<proteinExistence type="predicted"/>
<reference evidence="1" key="1">
    <citation type="journal article" date="2014" name="Front. Microbiol.">
        <title>High frequency of phylogenetically diverse reductive dehalogenase-homologous genes in deep subseafloor sedimentary metagenomes.</title>
        <authorList>
            <person name="Kawai M."/>
            <person name="Futagami T."/>
            <person name="Toyoda A."/>
            <person name="Takaki Y."/>
            <person name="Nishi S."/>
            <person name="Hori S."/>
            <person name="Arai W."/>
            <person name="Tsubouchi T."/>
            <person name="Morono Y."/>
            <person name="Uchiyama I."/>
            <person name="Ito T."/>
            <person name="Fujiyama A."/>
            <person name="Inagaki F."/>
            <person name="Takami H."/>
        </authorList>
    </citation>
    <scope>NUCLEOTIDE SEQUENCE</scope>
    <source>
        <strain evidence="1">Expedition CK06-06</strain>
    </source>
</reference>
<dbReference type="AlphaFoldDB" id="X0WIH8"/>
<accession>X0WIH8</accession>
<gene>
    <name evidence="1" type="ORF">S01H1_39395</name>
</gene>
<sequence>MGDSELFDRGLFDEPGTGLSVAITATSGVLGLDVSASGESDASLISTAGDLTKVGFPSVGAKSLRNMAWGRIP</sequence>
<comment type="caution">
    <text evidence="1">The sequence shown here is derived from an EMBL/GenBank/DDBJ whole genome shotgun (WGS) entry which is preliminary data.</text>
</comment>
<dbReference type="EMBL" id="BARS01024856">
    <property type="protein sequence ID" value="GAG12481.1"/>
    <property type="molecule type" value="Genomic_DNA"/>
</dbReference>